<evidence type="ECO:0000256" key="1">
    <source>
        <dbReference type="SAM" id="MobiDB-lite"/>
    </source>
</evidence>
<dbReference type="Proteomes" id="UP000654947">
    <property type="component" value="Unassembled WGS sequence"/>
</dbReference>
<feature type="region of interest" description="Disordered" evidence="1">
    <location>
        <begin position="1"/>
        <end position="55"/>
    </location>
</feature>
<evidence type="ECO:0000313" key="2">
    <source>
        <dbReference type="EMBL" id="GHD33453.1"/>
    </source>
</evidence>
<name>A0A918XIH1_9ACTN</name>
<gene>
    <name evidence="2" type="ORF">GCM10007147_38110</name>
</gene>
<dbReference type="AlphaFoldDB" id="A0A918XIH1"/>
<organism evidence="2 3">
    <name type="scientific">Nocardiopsis kunsanensis</name>
    <dbReference type="NCBI Taxonomy" id="141693"/>
    <lineage>
        <taxon>Bacteria</taxon>
        <taxon>Bacillati</taxon>
        <taxon>Actinomycetota</taxon>
        <taxon>Actinomycetes</taxon>
        <taxon>Streptosporangiales</taxon>
        <taxon>Nocardiopsidaceae</taxon>
        <taxon>Nocardiopsis</taxon>
    </lineage>
</organism>
<protein>
    <submittedName>
        <fullName evidence="2">Uncharacterized protein</fullName>
    </submittedName>
</protein>
<reference evidence="2 3" key="1">
    <citation type="journal article" date="2014" name="Int. J. Syst. Evol. Microbiol.">
        <title>Complete genome sequence of Corynebacterium casei LMG S-19264T (=DSM 44701T), isolated from a smear-ripened cheese.</title>
        <authorList>
            <consortium name="US DOE Joint Genome Institute (JGI-PGF)"/>
            <person name="Walter F."/>
            <person name="Albersmeier A."/>
            <person name="Kalinowski J."/>
            <person name="Ruckert C."/>
        </authorList>
    </citation>
    <scope>NUCLEOTIDE SEQUENCE [LARGE SCALE GENOMIC DNA]</scope>
    <source>
        <strain evidence="2 3">KCTC 19473</strain>
    </source>
</reference>
<sequence>MPPSRGEGTGPCSDIRVLPPNRRTAWHRDGGPSDPAPVRAPSTVADGRSPADSGRSRFGIVPPAWGGAAAVIVVLHDSGSGTVCRAAEQAVRAGAAGVPPLACFRHEARATENGLVATPSAHPCSGDHSSCPFDWEQE</sequence>
<comment type="caution">
    <text evidence="2">The sequence shown here is derived from an EMBL/GenBank/DDBJ whole genome shotgun (WGS) entry which is preliminary data.</text>
</comment>
<proteinExistence type="predicted"/>
<accession>A0A918XIH1</accession>
<evidence type="ECO:0000313" key="3">
    <source>
        <dbReference type="Proteomes" id="UP000654947"/>
    </source>
</evidence>
<keyword evidence="3" id="KW-1185">Reference proteome</keyword>
<dbReference type="EMBL" id="BMXL01000027">
    <property type="protein sequence ID" value="GHD33453.1"/>
    <property type="molecule type" value="Genomic_DNA"/>
</dbReference>